<dbReference type="GO" id="GO:0006099">
    <property type="term" value="P:tricarboxylic acid cycle"/>
    <property type="evidence" value="ECO:0007669"/>
    <property type="project" value="InterPro"/>
</dbReference>
<dbReference type="Pfam" id="PF00311">
    <property type="entry name" value="PEPcase"/>
    <property type="match status" value="1"/>
</dbReference>
<organism evidence="1">
    <name type="scientific">mine drainage metagenome</name>
    <dbReference type="NCBI Taxonomy" id="410659"/>
    <lineage>
        <taxon>unclassified sequences</taxon>
        <taxon>metagenomes</taxon>
        <taxon>ecological metagenomes</taxon>
    </lineage>
</organism>
<comment type="caution">
    <text evidence="1">The sequence shown here is derived from an EMBL/GenBank/DDBJ whole genome shotgun (WGS) entry which is preliminary data.</text>
</comment>
<dbReference type="PANTHER" id="PTHR30523">
    <property type="entry name" value="PHOSPHOENOLPYRUVATE CARBOXYLASE"/>
    <property type="match status" value="1"/>
</dbReference>
<feature type="non-terminal residue" evidence="1">
    <location>
        <position position="165"/>
    </location>
</feature>
<dbReference type="GO" id="GO:0005829">
    <property type="term" value="C:cytosol"/>
    <property type="evidence" value="ECO:0007669"/>
    <property type="project" value="TreeGrafter"/>
</dbReference>
<dbReference type="GO" id="GO:0015977">
    <property type="term" value="P:carbon fixation"/>
    <property type="evidence" value="ECO:0007669"/>
    <property type="project" value="InterPro"/>
</dbReference>
<dbReference type="EMBL" id="AUZX01008378">
    <property type="protein sequence ID" value="EQD56149.1"/>
    <property type="molecule type" value="Genomic_DNA"/>
</dbReference>
<dbReference type="PANTHER" id="PTHR30523:SF6">
    <property type="entry name" value="PHOSPHOENOLPYRUVATE CARBOXYLASE"/>
    <property type="match status" value="1"/>
</dbReference>
<dbReference type="SUPFAM" id="SSF51621">
    <property type="entry name" value="Phosphoenolpyruvate/pyruvate domain"/>
    <property type="match status" value="1"/>
</dbReference>
<dbReference type="InterPro" id="IPR021135">
    <property type="entry name" value="PEP_COase"/>
</dbReference>
<proteinExistence type="predicted"/>
<keyword evidence="1" id="KW-0670">Pyruvate</keyword>
<protein>
    <submittedName>
        <fullName evidence="1">Phosphoenolpyruvate carboxylase</fullName>
    </submittedName>
</protein>
<dbReference type="GO" id="GO:0008964">
    <property type="term" value="F:phosphoenolpyruvate carboxylase activity"/>
    <property type="evidence" value="ECO:0007669"/>
    <property type="project" value="InterPro"/>
</dbReference>
<sequence length="165" mass="19130">MESAIAELRQRGMSLEETLALIGSLHIEPVFAAHALHAVRRTLLRKQHRVAQRLLERLDPTLIPQELRTLWNAIRFELTTAWQTEELPRKQLTVGDEREQVVFYLVEILYRVVPAFYEEIALALAKVFAVPSDSFELPCMLRFGSWGGRGHGRPYRRARQDDPRD</sequence>
<evidence type="ECO:0000313" key="1">
    <source>
        <dbReference type="EMBL" id="EQD56149.1"/>
    </source>
</evidence>
<gene>
    <name evidence="1" type="ORF">B1A_11677</name>
</gene>
<dbReference type="AlphaFoldDB" id="T1BSI2"/>
<dbReference type="InterPro" id="IPR015813">
    <property type="entry name" value="Pyrv/PenolPyrv_kinase-like_dom"/>
</dbReference>
<accession>T1BSI2</accession>
<reference evidence="1" key="2">
    <citation type="journal article" date="2014" name="ISME J.">
        <title>Microbial stratification in low pH oxic and suboxic macroscopic growths along an acid mine drainage.</title>
        <authorList>
            <person name="Mendez-Garcia C."/>
            <person name="Mesa V."/>
            <person name="Sprenger R.R."/>
            <person name="Richter M."/>
            <person name="Diez M.S."/>
            <person name="Solano J."/>
            <person name="Bargiela R."/>
            <person name="Golyshina O.V."/>
            <person name="Manteca A."/>
            <person name="Ramos J.L."/>
            <person name="Gallego J.R."/>
            <person name="Llorente I."/>
            <person name="Martins Dos Santos V.A."/>
            <person name="Jensen O.N."/>
            <person name="Pelaez A.I."/>
            <person name="Sanchez J."/>
            <person name="Ferrer M."/>
        </authorList>
    </citation>
    <scope>NUCLEOTIDE SEQUENCE</scope>
</reference>
<reference evidence="1" key="1">
    <citation type="submission" date="2013-08" db="EMBL/GenBank/DDBJ databases">
        <authorList>
            <person name="Mendez C."/>
            <person name="Richter M."/>
            <person name="Ferrer M."/>
            <person name="Sanchez J."/>
        </authorList>
    </citation>
    <scope>NUCLEOTIDE SEQUENCE</scope>
</reference>
<name>T1BSI2_9ZZZZ</name>